<accession>A0A1M6Q3C4</accession>
<name>A0A1M6Q3C4_PSETH</name>
<organism evidence="1 2">
    <name type="scientific">Pseudonocardia thermophila</name>
    <dbReference type="NCBI Taxonomy" id="1848"/>
    <lineage>
        <taxon>Bacteria</taxon>
        <taxon>Bacillati</taxon>
        <taxon>Actinomycetota</taxon>
        <taxon>Actinomycetes</taxon>
        <taxon>Pseudonocardiales</taxon>
        <taxon>Pseudonocardiaceae</taxon>
        <taxon>Pseudonocardia</taxon>
    </lineage>
</organism>
<dbReference type="AlphaFoldDB" id="A0A1M6Q3C4"/>
<protein>
    <submittedName>
        <fullName evidence="1">Uncharacterized protein</fullName>
    </submittedName>
</protein>
<dbReference type="STRING" id="1848.SAMN05443637_10366"/>
<keyword evidence="2" id="KW-1185">Reference proteome</keyword>
<gene>
    <name evidence="1" type="ORF">SAMN05443637_10366</name>
</gene>
<proteinExistence type="predicted"/>
<sequence length="39" mass="4343">MHDAPPSVDWDGDTAMSELLLVCRRHVDLQRVCSAFCPA</sequence>
<dbReference type="EMBL" id="FRAP01000003">
    <property type="protein sequence ID" value="SHK14648.1"/>
    <property type="molecule type" value="Genomic_DNA"/>
</dbReference>
<evidence type="ECO:0000313" key="2">
    <source>
        <dbReference type="Proteomes" id="UP000184363"/>
    </source>
</evidence>
<dbReference type="Proteomes" id="UP000184363">
    <property type="component" value="Unassembled WGS sequence"/>
</dbReference>
<reference evidence="1 2" key="1">
    <citation type="submission" date="2016-11" db="EMBL/GenBank/DDBJ databases">
        <authorList>
            <person name="Jaros S."/>
            <person name="Januszkiewicz K."/>
            <person name="Wedrychowicz H."/>
        </authorList>
    </citation>
    <scope>NUCLEOTIDE SEQUENCE [LARGE SCALE GENOMIC DNA]</scope>
    <source>
        <strain evidence="1 2">DSM 43832</strain>
    </source>
</reference>
<evidence type="ECO:0000313" key="1">
    <source>
        <dbReference type="EMBL" id="SHK14648.1"/>
    </source>
</evidence>